<comment type="caution">
    <text evidence="1">The sequence shown here is derived from an EMBL/GenBank/DDBJ whole genome shotgun (WGS) entry which is preliminary data.</text>
</comment>
<dbReference type="EMBL" id="CAJMWR010000836">
    <property type="protein sequence ID" value="CAE6404710.1"/>
    <property type="molecule type" value="Genomic_DNA"/>
</dbReference>
<protein>
    <submittedName>
        <fullName evidence="1">Uncharacterized protein</fullName>
    </submittedName>
</protein>
<organism evidence="1 2">
    <name type="scientific">Rhizoctonia solani</name>
    <dbReference type="NCBI Taxonomy" id="456999"/>
    <lineage>
        <taxon>Eukaryota</taxon>
        <taxon>Fungi</taxon>
        <taxon>Dikarya</taxon>
        <taxon>Basidiomycota</taxon>
        <taxon>Agaricomycotina</taxon>
        <taxon>Agaricomycetes</taxon>
        <taxon>Cantharellales</taxon>
        <taxon>Ceratobasidiaceae</taxon>
        <taxon>Rhizoctonia</taxon>
    </lineage>
</organism>
<proteinExistence type="predicted"/>
<dbReference type="Proteomes" id="UP000663840">
    <property type="component" value="Unassembled WGS sequence"/>
</dbReference>
<evidence type="ECO:0000313" key="1">
    <source>
        <dbReference type="EMBL" id="CAE6404710.1"/>
    </source>
</evidence>
<dbReference type="AlphaFoldDB" id="A0A8H2WSZ0"/>
<name>A0A8H2WSZ0_9AGAM</name>
<accession>A0A8H2WSZ0</accession>
<gene>
    <name evidence="1" type="ORF">RDB_LOCUS39206</name>
</gene>
<evidence type="ECO:0000313" key="2">
    <source>
        <dbReference type="Proteomes" id="UP000663840"/>
    </source>
</evidence>
<sequence length="195" mass="21655">MRNHAYVVHKREGLANDLTAISTKIVTHTFHSNNGTSRIILWRALARKTIADGGPGREIARKEMRGGRTKTIFGVLPPTLGLALLTHSLLRKRSVKDSPDVLSIKAYNSYDELCISHLLSYITDPGDTSIAHFYENAISKHPAPFGSASPGGSSYTSSTYSDGHQWHKQRRRAHSFFVPNQWPNSRAAFCLGRGR</sequence>
<reference evidence="1" key="1">
    <citation type="submission" date="2021-01" db="EMBL/GenBank/DDBJ databases">
        <authorList>
            <person name="Kaushik A."/>
        </authorList>
    </citation>
    <scope>NUCLEOTIDE SEQUENCE</scope>
    <source>
        <strain evidence="1">AG1-1A</strain>
    </source>
</reference>